<gene>
    <name evidence="4" type="ORF">EXN75_09090</name>
</gene>
<dbReference type="GeneID" id="302995441"/>
<evidence type="ECO:0000256" key="1">
    <source>
        <dbReference type="SAM" id="MobiDB-lite"/>
    </source>
</evidence>
<name>A0A4Y8VIF8_9BACT</name>
<dbReference type="Pfam" id="PF14129">
    <property type="entry name" value="DUF4296"/>
    <property type="match status" value="1"/>
</dbReference>
<proteinExistence type="predicted"/>
<feature type="compositionally biased region" description="Low complexity" evidence="1">
    <location>
        <begin position="295"/>
        <end position="321"/>
    </location>
</feature>
<comment type="caution">
    <text evidence="4">The sequence shown here is derived from an EMBL/GenBank/DDBJ whole genome shotgun (WGS) entry which is preliminary data.</text>
</comment>
<keyword evidence="2" id="KW-0732">Signal</keyword>
<reference evidence="4 5" key="1">
    <citation type="submission" date="2019-02" db="EMBL/GenBank/DDBJ databases">
        <title>Draft Genome Sequence of the Prevotella sp. BCRC 81118, Isolated from Human Feces.</title>
        <authorList>
            <person name="Huang C.-H."/>
        </authorList>
    </citation>
    <scope>NUCLEOTIDE SEQUENCE [LARGE SCALE GENOMIC DNA]</scope>
    <source>
        <strain evidence="4 5">BCRC 81118</strain>
    </source>
</reference>
<evidence type="ECO:0000313" key="5">
    <source>
        <dbReference type="Proteomes" id="UP000297872"/>
    </source>
</evidence>
<keyword evidence="5" id="KW-1185">Reference proteome</keyword>
<accession>A0A4Y8VIF8</accession>
<feature type="signal peptide" evidence="2">
    <location>
        <begin position="1"/>
        <end position="21"/>
    </location>
</feature>
<feature type="domain" description="DUF4296" evidence="3">
    <location>
        <begin position="29"/>
        <end position="111"/>
    </location>
</feature>
<dbReference type="AlphaFoldDB" id="A0A4Y8VIF8"/>
<protein>
    <submittedName>
        <fullName evidence="4">DUF4296 domain-containing protein</fullName>
    </submittedName>
</protein>
<feature type="region of interest" description="Disordered" evidence="1">
    <location>
        <begin position="266"/>
        <end position="349"/>
    </location>
</feature>
<organism evidence="4 5">
    <name type="scientific">Segatella hominis</name>
    <dbReference type="NCBI Taxonomy" id="2518605"/>
    <lineage>
        <taxon>Bacteria</taxon>
        <taxon>Pseudomonadati</taxon>
        <taxon>Bacteroidota</taxon>
        <taxon>Bacteroidia</taxon>
        <taxon>Bacteroidales</taxon>
        <taxon>Prevotellaceae</taxon>
        <taxon>Segatella</taxon>
    </lineage>
</organism>
<dbReference type="OrthoDB" id="678784at2"/>
<dbReference type="EMBL" id="SGVY01000021">
    <property type="protein sequence ID" value="TFH80224.1"/>
    <property type="molecule type" value="Genomic_DNA"/>
</dbReference>
<dbReference type="Proteomes" id="UP000297872">
    <property type="component" value="Unassembled WGS sequence"/>
</dbReference>
<evidence type="ECO:0000256" key="2">
    <source>
        <dbReference type="SAM" id="SignalP"/>
    </source>
</evidence>
<feature type="chain" id="PRO_5021393080" evidence="2">
    <location>
        <begin position="22"/>
        <end position="349"/>
    </location>
</feature>
<sequence length="349" mass="37365">MKSLNKAFWGIFLGISFLACIASCKPSVPGEYLSEKEMENVLYDFHIAEAMANDNSRQDGDAAMITYREAVFKKHGITAAEFDSSMVYYMRHTKLLHDIYVKLGDRLTAEAQAMGADVSDLNSLGDIASSDTANIWKGPSAMVLSTYKPYNYYSFEVPVDTSFHKGDKLMLNFEAQFLFQEGMRDGVAMLAVTFKNDSVAYSNSSMSSSQSYSIQVEDRDSLGIKSVKGYFLLNVGDFGGAASYTTMKLMFVHHIKLVKLRMKPQPMGSQTVAGDSANARNEGLNAPGGPGSGSSAGSPAGSVSGSSAGSPSGSSVSPVSGRSLPLRPQLSGPGGSAVPPDRLQKIEVK</sequence>
<evidence type="ECO:0000313" key="4">
    <source>
        <dbReference type="EMBL" id="TFH80224.1"/>
    </source>
</evidence>
<dbReference type="RefSeq" id="WP_134843559.1">
    <property type="nucleotide sequence ID" value="NZ_JBOLBK010000026.1"/>
</dbReference>
<dbReference type="InterPro" id="IPR025381">
    <property type="entry name" value="DUF4296"/>
</dbReference>
<dbReference type="PROSITE" id="PS51257">
    <property type="entry name" value="PROKAR_LIPOPROTEIN"/>
    <property type="match status" value="1"/>
</dbReference>
<evidence type="ECO:0000259" key="3">
    <source>
        <dbReference type="Pfam" id="PF14129"/>
    </source>
</evidence>